<dbReference type="PANTHER" id="PTHR33279:SF18">
    <property type="entry name" value="SULFUR CARRIER PROTEIN MJ0990-RELATED"/>
    <property type="match status" value="1"/>
</dbReference>
<dbReference type="CDD" id="cd00291">
    <property type="entry name" value="SirA_YedF_YeeD"/>
    <property type="match status" value="1"/>
</dbReference>
<dbReference type="PANTHER" id="PTHR33279">
    <property type="entry name" value="SULFUR CARRIER PROTEIN YEDF-RELATED"/>
    <property type="match status" value="1"/>
</dbReference>
<evidence type="ECO:0000313" key="3">
    <source>
        <dbReference type="EMBL" id="MBE8716817.1"/>
    </source>
</evidence>
<sequence>MAIKLKETVKFEQQSDNNWLLDVKGYGCPHVQIYAEKALKKLTSGNELTLVFDNPSSGESITYLCTANGDTLLDRQEDGGTFTWKIRRA</sequence>
<organism evidence="3 4">
    <name type="scientific">Cellvibrio polysaccharolyticus</name>
    <dbReference type="NCBI Taxonomy" id="2082724"/>
    <lineage>
        <taxon>Bacteria</taxon>
        <taxon>Pseudomonadati</taxon>
        <taxon>Pseudomonadota</taxon>
        <taxon>Gammaproteobacteria</taxon>
        <taxon>Cellvibrionales</taxon>
        <taxon>Cellvibrionaceae</taxon>
        <taxon>Cellvibrio</taxon>
    </lineage>
</organism>
<dbReference type="AlphaFoldDB" id="A0A928YTG0"/>
<protein>
    <submittedName>
        <fullName evidence="3">Sulfurtransferase TusA family protein</fullName>
    </submittedName>
</protein>
<dbReference type="SUPFAM" id="SSF64307">
    <property type="entry name" value="SirA-like"/>
    <property type="match status" value="1"/>
</dbReference>
<dbReference type="EMBL" id="PRDL01000001">
    <property type="protein sequence ID" value="MBE8716817.1"/>
    <property type="molecule type" value="Genomic_DNA"/>
</dbReference>
<keyword evidence="4" id="KW-1185">Reference proteome</keyword>
<accession>A0A928YTG0</accession>
<dbReference type="InterPro" id="IPR001455">
    <property type="entry name" value="TusA-like"/>
</dbReference>
<dbReference type="Proteomes" id="UP000652567">
    <property type="component" value="Unassembled WGS sequence"/>
</dbReference>
<comment type="caution">
    <text evidence="3">The sequence shown here is derived from an EMBL/GenBank/DDBJ whole genome shotgun (WGS) entry which is preliminary data.</text>
</comment>
<feature type="domain" description="UPF0033" evidence="2">
    <location>
        <begin position="21"/>
        <end position="88"/>
    </location>
</feature>
<comment type="similarity">
    <text evidence="1">Belongs to the sulfur carrier protein TusA family.</text>
</comment>
<dbReference type="RefSeq" id="WP_193908185.1">
    <property type="nucleotide sequence ID" value="NZ_PRDL01000001.1"/>
</dbReference>
<proteinExistence type="inferred from homology"/>
<gene>
    <name evidence="3" type="ORF">C4F51_06390</name>
</gene>
<evidence type="ECO:0000259" key="2">
    <source>
        <dbReference type="Pfam" id="PF01206"/>
    </source>
</evidence>
<name>A0A928YTG0_9GAMM</name>
<evidence type="ECO:0000313" key="4">
    <source>
        <dbReference type="Proteomes" id="UP000652567"/>
    </source>
</evidence>
<dbReference type="Pfam" id="PF01206">
    <property type="entry name" value="TusA"/>
    <property type="match status" value="1"/>
</dbReference>
<evidence type="ECO:0000256" key="1">
    <source>
        <dbReference type="ARBA" id="ARBA00008984"/>
    </source>
</evidence>
<dbReference type="Gene3D" id="3.30.110.40">
    <property type="entry name" value="TusA-like domain"/>
    <property type="match status" value="1"/>
</dbReference>
<reference evidence="3" key="1">
    <citation type="submission" date="2018-07" db="EMBL/GenBank/DDBJ databases">
        <title>Genome assembly of strain Ka43.</title>
        <authorList>
            <person name="Kukolya J."/>
            <person name="Nagy I."/>
            <person name="Horvath B."/>
            <person name="Toth A."/>
        </authorList>
    </citation>
    <scope>NUCLEOTIDE SEQUENCE</scope>
    <source>
        <strain evidence="3">KB43</strain>
    </source>
</reference>
<dbReference type="InterPro" id="IPR036868">
    <property type="entry name" value="TusA-like_sf"/>
</dbReference>